<reference evidence="3" key="1">
    <citation type="journal article" date="2019" name="Int. J. Syst. Evol. Microbiol.">
        <title>The Global Catalogue of Microorganisms (GCM) 10K type strain sequencing project: providing services to taxonomists for standard genome sequencing and annotation.</title>
        <authorList>
            <consortium name="The Broad Institute Genomics Platform"/>
            <consortium name="The Broad Institute Genome Sequencing Center for Infectious Disease"/>
            <person name="Wu L."/>
            <person name="Ma J."/>
        </authorList>
    </citation>
    <scope>NUCLEOTIDE SEQUENCE [LARGE SCALE GENOMIC DNA]</scope>
    <source>
        <strain evidence="3">CCUG 61948</strain>
    </source>
</reference>
<dbReference type="InterPro" id="IPR036249">
    <property type="entry name" value="Thioredoxin-like_sf"/>
</dbReference>
<name>A0ABW3B5W1_9FLAO</name>
<keyword evidence="3" id="KW-1185">Reference proteome</keyword>
<dbReference type="InterPro" id="IPR013766">
    <property type="entry name" value="Thioredoxin_domain"/>
</dbReference>
<dbReference type="SUPFAM" id="SSF52833">
    <property type="entry name" value="Thioredoxin-like"/>
    <property type="match status" value="1"/>
</dbReference>
<feature type="domain" description="Thioredoxin" evidence="1">
    <location>
        <begin position="2"/>
        <end position="160"/>
    </location>
</feature>
<dbReference type="Proteomes" id="UP001597012">
    <property type="component" value="Unassembled WGS sequence"/>
</dbReference>
<protein>
    <submittedName>
        <fullName evidence="2">Peroxiredoxin-like family protein</fullName>
    </submittedName>
</protein>
<dbReference type="CDD" id="cd02970">
    <property type="entry name" value="PRX_like2"/>
    <property type="match status" value="1"/>
</dbReference>
<organism evidence="2 3">
    <name type="scientific">Maribacter chungangensis</name>
    <dbReference type="NCBI Taxonomy" id="1069117"/>
    <lineage>
        <taxon>Bacteria</taxon>
        <taxon>Pseudomonadati</taxon>
        <taxon>Bacteroidota</taxon>
        <taxon>Flavobacteriia</taxon>
        <taxon>Flavobacteriales</taxon>
        <taxon>Flavobacteriaceae</taxon>
        <taxon>Maribacter</taxon>
    </lineage>
</organism>
<dbReference type="Pfam" id="PF00578">
    <property type="entry name" value="AhpC-TSA"/>
    <property type="match status" value="1"/>
</dbReference>
<proteinExistence type="predicted"/>
<evidence type="ECO:0000313" key="2">
    <source>
        <dbReference type="EMBL" id="MFD0798384.1"/>
    </source>
</evidence>
<accession>A0ABW3B5W1</accession>
<dbReference type="Gene3D" id="3.40.30.10">
    <property type="entry name" value="Glutaredoxin"/>
    <property type="match status" value="1"/>
</dbReference>
<evidence type="ECO:0000313" key="3">
    <source>
        <dbReference type="Proteomes" id="UP001597012"/>
    </source>
</evidence>
<evidence type="ECO:0000259" key="1">
    <source>
        <dbReference type="PROSITE" id="PS51352"/>
    </source>
</evidence>
<dbReference type="InterPro" id="IPR000866">
    <property type="entry name" value="AhpC/TSA"/>
</dbReference>
<dbReference type="PROSITE" id="PS51352">
    <property type="entry name" value="THIOREDOXIN_2"/>
    <property type="match status" value="1"/>
</dbReference>
<dbReference type="EMBL" id="JBHTHY010000011">
    <property type="protein sequence ID" value="MFD0798384.1"/>
    <property type="molecule type" value="Genomic_DNA"/>
</dbReference>
<dbReference type="RefSeq" id="WP_379935102.1">
    <property type="nucleotide sequence ID" value="NZ_JBHTHY010000011.1"/>
</dbReference>
<sequence>MIKPKTEVPDLTLPLINDTQWTLSEQRSDTFTMLIFYRGSHCPICKIYLEDLAKKLKEFSERGVHVIGISCDTEERAKKSGEDWNIPELPIGYNLSIATARDWGLFVSESISYKEPGQFSEPGLFLVRPDRTLYASSVQTMPFARPDWDDILNAIDYVGKNGFPARGGA</sequence>
<gene>
    <name evidence="2" type="ORF">ACFQZJ_13005</name>
</gene>
<comment type="caution">
    <text evidence="2">The sequence shown here is derived from an EMBL/GenBank/DDBJ whole genome shotgun (WGS) entry which is preliminary data.</text>
</comment>